<feature type="chain" id="PRO_5047162637" description="Cytochrome c domain-containing protein" evidence="1">
    <location>
        <begin position="25"/>
        <end position="514"/>
    </location>
</feature>
<evidence type="ECO:0000256" key="1">
    <source>
        <dbReference type="SAM" id="SignalP"/>
    </source>
</evidence>
<evidence type="ECO:0008006" key="4">
    <source>
        <dbReference type="Google" id="ProtNLM"/>
    </source>
</evidence>
<dbReference type="InterPro" id="IPR051395">
    <property type="entry name" value="Cytochrome_c_Peroxidase/MauG"/>
</dbReference>
<evidence type="ECO:0000313" key="3">
    <source>
        <dbReference type="Proteomes" id="UP001500518"/>
    </source>
</evidence>
<gene>
    <name evidence="2" type="ORF">GCM10023208_15300</name>
</gene>
<sequence>MSRHSLHRISAALLVGASLTFGVAAFSQGAEESGSQWWGPGEEFVIGETLEFPNDYGRLRLVNTGEPINTTGHPFFEPLGENGRACVTCHQPSDAMSLSVKTIRAQWVATDGTDPLFAAIDGSNCPSLPQGEEASHSLLLEKGLFRIPRPWPPRAADGSVIEPEFELEVISDPTGCNLDPQWGMFSDEPAISVFRRPRPVANMKYLLTLPNGVTPHEYFMYNDKSLLPTDPETGEFVSVQLMSDGRLPTLRGQAGDASSTHLEMIAELTEEDLRQIEEFERSIYVAQGFSNQAGELGGPGAPPGLGPEAMRDGPPGELGNNPVNRVFGTFAMWLHQRGEDEELTPQEEFQASVARGANVFFDKRFFIRDVGVYNDKGLGNPFKRSCASGCHNTVLAGMDLAPGFMDLGLNNWPWNRREDLPLFKATCHDDAVPQSYLGRVIYTHDPGRALVTGRCSDIGASMTQQMRGLAARAPYFMGGEADTLREMVDFYDRRFNIRYTEQEKQDLVNFMSVL</sequence>
<evidence type="ECO:0000313" key="2">
    <source>
        <dbReference type="EMBL" id="GAA5053397.1"/>
    </source>
</evidence>
<keyword evidence="1" id="KW-0732">Signal</keyword>
<proteinExistence type="predicted"/>
<dbReference type="PANTHER" id="PTHR30600">
    <property type="entry name" value="CYTOCHROME C PEROXIDASE-RELATED"/>
    <property type="match status" value="1"/>
</dbReference>
<keyword evidence="3" id="KW-1185">Reference proteome</keyword>
<reference evidence="3" key="1">
    <citation type="journal article" date="2019" name="Int. J. Syst. Evol. Microbiol.">
        <title>The Global Catalogue of Microorganisms (GCM) 10K type strain sequencing project: providing services to taxonomists for standard genome sequencing and annotation.</title>
        <authorList>
            <consortium name="The Broad Institute Genomics Platform"/>
            <consortium name="The Broad Institute Genome Sequencing Center for Infectious Disease"/>
            <person name="Wu L."/>
            <person name="Ma J."/>
        </authorList>
    </citation>
    <scope>NUCLEOTIDE SEQUENCE [LARGE SCALE GENOMIC DNA]</scope>
    <source>
        <strain evidence="3">JCM 18014</strain>
    </source>
</reference>
<dbReference type="InterPro" id="IPR036909">
    <property type="entry name" value="Cyt_c-like_dom_sf"/>
</dbReference>
<dbReference type="EMBL" id="BAABHV010000009">
    <property type="protein sequence ID" value="GAA5053397.1"/>
    <property type="molecule type" value="Genomic_DNA"/>
</dbReference>
<name>A0ABP9K881_9SPHN</name>
<dbReference type="RefSeq" id="WP_346032512.1">
    <property type="nucleotide sequence ID" value="NZ_BAABHV010000009.1"/>
</dbReference>
<dbReference type="SUPFAM" id="SSF46626">
    <property type="entry name" value="Cytochrome c"/>
    <property type="match status" value="1"/>
</dbReference>
<protein>
    <recommendedName>
        <fullName evidence="4">Cytochrome c domain-containing protein</fullName>
    </recommendedName>
</protein>
<dbReference type="Proteomes" id="UP001500518">
    <property type="component" value="Unassembled WGS sequence"/>
</dbReference>
<organism evidence="2 3">
    <name type="scientific">Erythrobacter westpacificensis</name>
    <dbReference type="NCBI Taxonomy" id="1055231"/>
    <lineage>
        <taxon>Bacteria</taxon>
        <taxon>Pseudomonadati</taxon>
        <taxon>Pseudomonadota</taxon>
        <taxon>Alphaproteobacteria</taxon>
        <taxon>Sphingomonadales</taxon>
        <taxon>Erythrobacteraceae</taxon>
        <taxon>Erythrobacter/Porphyrobacter group</taxon>
        <taxon>Erythrobacter</taxon>
    </lineage>
</organism>
<dbReference type="Gene3D" id="1.10.760.10">
    <property type="entry name" value="Cytochrome c-like domain"/>
    <property type="match status" value="1"/>
</dbReference>
<feature type="signal peptide" evidence="1">
    <location>
        <begin position="1"/>
        <end position="24"/>
    </location>
</feature>
<comment type="caution">
    <text evidence="2">The sequence shown here is derived from an EMBL/GenBank/DDBJ whole genome shotgun (WGS) entry which is preliminary data.</text>
</comment>
<accession>A0ABP9K881</accession>